<dbReference type="AlphaFoldDB" id="A0A2Z3HTE2"/>
<dbReference type="OrthoDB" id="9801383at2"/>
<reference evidence="3" key="1">
    <citation type="submission" date="2018-05" db="EMBL/GenBank/DDBJ databases">
        <title>Genome sequencing of Phenylobacterium sp. HYN0004.</title>
        <authorList>
            <person name="Yi H."/>
            <person name="Baek C."/>
        </authorList>
    </citation>
    <scope>NUCLEOTIDE SEQUENCE [LARGE SCALE GENOMIC DNA]</scope>
    <source>
        <strain evidence="3">HYN0004</strain>
    </source>
</reference>
<evidence type="ECO:0000313" key="3">
    <source>
        <dbReference type="Proteomes" id="UP000247763"/>
    </source>
</evidence>
<keyword evidence="3" id="KW-1185">Reference proteome</keyword>
<dbReference type="InterPro" id="IPR008557">
    <property type="entry name" value="PhoX"/>
</dbReference>
<dbReference type="PANTHER" id="PTHR35399:SF4">
    <property type="entry name" value="MEMBRANE PROTEIN"/>
    <property type="match status" value="1"/>
</dbReference>
<organism evidence="2 3">
    <name type="scientific">Phenylobacterium parvum</name>
    <dbReference type="NCBI Taxonomy" id="2201350"/>
    <lineage>
        <taxon>Bacteria</taxon>
        <taxon>Pseudomonadati</taxon>
        <taxon>Pseudomonadota</taxon>
        <taxon>Alphaproteobacteria</taxon>
        <taxon>Caulobacterales</taxon>
        <taxon>Caulobacteraceae</taxon>
        <taxon>Phenylobacterium</taxon>
    </lineage>
</organism>
<feature type="chain" id="PRO_5016276883" evidence="1">
    <location>
        <begin position="37"/>
        <end position="470"/>
    </location>
</feature>
<keyword evidence="1" id="KW-0732">Signal</keyword>
<proteinExistence type="predicted"/>
<dbReference type="RefSeq" id="WP_110450023.1">
    <property type="nucleotide sequence ID" value="NZ_CP029479.1"/>
</dbReference>
<dbReference type="EMBL" id="CP029479">
    <property type="protein sequence ID" value="AWM77456.1"/>
    <property type="molecule type" value="Genomic_DNA"/>
</dbReference>
<gene>
    <name evidence="2" type="ORF">HYN04_06570</name>
</gene>
<accession>A0A2Z3HTE2</accession>
<dbReference type="Pfam" id="PF05787">
    <property type="entry name" value="PhoX"/>
    <property type="match status" value="1"/>
</dbReference>
<name>A0A2Z3HTE2_9CAUL</name>
<protein>
    <submittedName>
        <fullName evidence="2">Phosphatase</fullName>
    </submittedName>
</protein>
<evidence type="ECO:0000256" key="1">
    <source>
        <dbReference type="SAM" id="SignalP"/>
    </source>
</evidence>
<dbReference type="KEGG" id="phb:HYN04_06570"/>
<dbReference type="Proteomes" id="UP000247763">
    <property type="component" value="Chromosome"/>
</dbReference>
<dbReference type="PROSITE" id="PS51318">
    <property type="entry name" value="TAT"/>
    <property type="match status" value="1"/>
</dbReference>
<dbReference type="InterPro" id="IPR006311">
    <property type="entry name" value="TAT_signal"/>
</dbReference>
<evidence type="ECO:0000313" key="2">
    <source>
        <dbReference type="EMBL" id="AWM77456.1"/>
    </source>
</evidence>
<dbReference type="SUPFAM" id="SSF63829">
    <property type="entry name" value="Calcium-dependent phosphotriesterase"/>
    <property type="match status" value="1"/>
</dbReference>
<feature type="signal peptide" evidence="1">
    <location>
        <begin position="1"/>
        <end position="36"/>
    </location>
</feature>
<sequence length="470" mass="49743">MTASPPPGSFPPNRRGVLLSAAALAFSGLGARAALAAEGGDILDEVRGYGALRPDPAGVLDLPEGFSYQVISRAGEVMDDGFLTPDHFDGMGCLALPDGRLALMRNHELDEAEHRLGPAGGRPDLAARLDGLPAFDRSADGRVLPGGVTALVVDPVTGRRERQHLALAGTVLNCAGGATPWGAWLTCEETLVGAPKTGTRHGWVFEVPAAADGPVKPAPLTAMGRFRHEAAAVDPATGTVYLTEDRDDGLLYRFLPRTPGRLAEGGRLQALAYADGAGSADSRNWRRADLAVGETRAVRWIDLDDVESPQDDLRKRGHSKGAVLFARGEGVHLSAKLGGGCEVFFTSTSGGARKLGQIFRLTPGAGPSDDRLELFLESRDTRVLDYGDNLTVAPSGHLVVCEDRVGISPNHLKVVTPAGQVCALARLRMRTELAGACFSPDGRFLFVNAYAPGRTFAIEGPWTRFSDRTA</sequence>
<dbReference type="PANTHER" id="PTHR35399">
    <property type="entry name" value="SLR8030 PROTEIN"/>
    <property type="match status" value="1"/>
</dbReference>